<dbReference type="AlphaFoldDB" id="Q8GID3"/>
<accession>Q8GID3</accession>
<name>Q8GID3_STAAU</name>
<dbReference type="PROSITE" id="PS50164">
    <property type="entry name" value="GIY_YIG"/>
    <property type="match status" value="1"/>
</dbReference>
<evidence type="ECO:0000313" key="2">
    <source>
        <dbReference type="EMBL" id="BAC53842.1"/>
    </source>
</evidence>
<dbReference type="CDD" id="cd10440">
    <property type="entry name" value="GIY-YIG_COG3680"/>
    <property type="match status" value="1"/>
</dbReference>
<feature type="domain" description="GIY-YIG" evidence="1">
    <location>
        <begin position="23"/>
        <end position="122"/>
    </location>
</feature>
<dbReference type="EMBL" id="AB038513">
    <property type="protein sequence ID" value="BAC53842.1"/>
    <property type="molecule type" value="Genomic_DNA"/>
</dbReference>
<proteinExistence type="predicted"/>
<dbReference type="InterPro" id="IPR000305">
    <property type="entry name" value="GIY-YIG_endonuc"/>
</dbReference>
<reference evidence="2" key="1">
    <citation type="submission" date="2000-02" db="EMBL/GenBank/DDBJ databases">
        <title>Complete structure of three types of staphylococcal cassette chromosome mec(SCCmec) integrated in the genome of MRSA strains in the world.</title>
        <authorList>
            <person name="Ito T."/>
            <person name="Hiramatsu K."/>
            <person name="Katayama Y."/>
        </authorList>
    </citation>
    <scope>NUCLEOTIDE SEQUENCE</scope>
    <source>
        <strain evidence="2">85/2082</strain>
    </source>
</reference>
<dbReference type="Pfam" id="PF22945">
    <property type="entry name" value="LEM-3_GIY-YIG"/>
    <property type="match status" value="1"/>
</dbReference>
<evidence type="ECO:0000259" key="1">
    <source>
        <dbReference type="PROSITE" id="PS50164"/>
    </source>
</evidence>
<sequence length="289" mass="33137">MLLKHINHFSESTLAYLEKDHEHAFYVYCLIDPRNDECFYVGKGKGNRIFKHKQDAQRQLLYEDIFREENKDNLKFNRINEICSNDLNVLGYIISYGLTESEAFSAENVLINFLNLTNKTTLTNMINGHGSKAYLVEDLENEFGYDSINLENINTNELILAVKIRDAFLLDKDESKEYPINESKRDRNNLKSRTLGSWIIGKDKIHKIKYIIGINTGANNAVVSAYEVSFEQAESIETNNGRMRYAFIGLSERDATLKKLNLYKKALPDLRFGSGSATAYINNGTMKVD</sequence>
<organism evidence="2">
    <name type="scientific">Staphylococcus aureus</name>
    <dbReference type="NCBI Taxonomy" id="1280"/>
    <lineage>
        <taxon>Bacteria</taxon>
        <taxon>Bacillati</taxon>
        <taxon>Bacillota</taxon>
        <taxon>Bacilli</taxon>
        <taxon>Bacillales</taxon>
        <taxon>Staphylococcaceae</taxon>
        <taxon>Staphylococcus</taxon>
    </lineage>
</organism>
<protein>
    <recommendedName>
        <fullName evidence="1">GIY-YIG domain-containing protein</fullName>
    </recommendedName>
</protein>